<evidence type="ECO:0000256" key="5">
    <source>
        <dbReference type="ARBA" id="ARBA00022695"/>
    </source>
</evidence>
<dbReference type="InterPro" id="IPR005248">
    <property type="entry name" value="NadD/NMNAT"/>
</dbReference>
<dbReference type="PANTHER" id="PTHR39321">
    <property type="entry name" value="NICOTINATE-NUCLEOTIDE ADENYLYLTRANSFERASE-RELATED"/>
    <property type="match status" value="1"/>
</dbReference>
<dbReference type="GO" id="GO:0009435">
    <property type="term" value="P:NAD+ biosynthetic process"/>
    <property type="evidence" value="ECO:0007669"/>
    <property type="project" value="UniProtKB-UniRule"/>
</dbReference>
<keyword evidence="3 14" id="KW-0662">Pyridine nucleotide biosynthesis</keyword>
<dbReference type="RefSeq" id="WP_029330456.1">
    <property type="nucleotide sequence ID" value="NZ_CP030103.1"/>
</dbReference>
<dbReference type="NCBIfam" id="TIGR00482">
    <property type="entry name" value="nicotinate (nicotinamide) nucleotide adenylyltransferase"/>
    <property type="match status" value="1"/>
</dbReference>
<evidence type="ECO:0000256" key="8">
    <source>
        <dbReference type="ARBA" id="ARBA00022801"/>
    </source>
</evidence>
<dbReference type="GO" id="GO:0046872">
    <property type="term" value="F:metal ion binding"/>
    <property type="evidence" value="ECO:0007669"/>
    <property type="project" value="UniProtKB-KW"/>
</dbReference>
<dbReference type="AlphaFoldDB" id="A0A2Z4LMT7"/>
<gene>
    <name evidence="14" type="primary">nadD</name>
    <name evidence="15" type="ORF">DK849_01445</name>
</gene>
<dbReference type="Pfam" id="PF01467">
    <property type="entry name" value="CTP_transf_like"/>
    <property type="match status" value="1"/>
</dbReference>
<keyword evidence="8" id="KW-0378">Hydrolase</keyword>
<comment type="function">
    <text evidence="1 14">Catalyzes the reversible adenylation of nicotinate mononucleotide (NaMN) to nicotinic acid adenine dinucleotide (NaAD).</text>
</comment>
<dbReference type="SUPFAM" id="SSF52374">
    <property type="entry name" value="Nucleotidylyl transferase"/>
    <property type="match status" value="1"/>
</dbReference>
<keyword evidence="7 14" id="KW-0547">Nucleotide-binding</keyword>
<evidence type="ECO:0000313" key="15">
    <source>
        <dbReference type="EMBL" id="AWX42738.1"/>
    </source>
</evidence>
<evidence type="ECO:0000256" key="7">
    <source>
        <dbReference type="ARBA" id="ARBA00022741"/>
    </source>
</evidence>
<dbReference type="InterPro" id="IPR003607">
    <property type="entry name" value="HD/PDEase_dom"/>
</dbReference>
<dbReference type="InterPro" id="IPR005249">
    <property type="entry name" value="YqeK"/>
</dbReference>
<dbReference type="EMBL" id="CP030103">
    <property type="protein sequence ID" value="AWX42738.1"/>
    <property type="molecule type" value="Genomic_DNA"/>
</dbReference>
<dbReference type="OrthoDB" id="5295945at2"/>
<proteinExistence type="inferred from homology"/>
<dbReference type="InterPro" id="IPR006674">
    <property type="entry name" value="HD_domain"/>
</dbReference>
<dbReference type="SMART" id="SM00471">
    <property type="entry name" value="HDc"/>
    <property type="match status" value="1"/>
</dbReference>
<evidence type="ECO:0000313" key="16">
    <source>
        <dbReference type="Proteomes" id="UP000249865"/>
    </source>
</evidence>
<evidence type="ECO:0000256" key="1">
    <source>
        <dbReference type="ARBA" id="ARBA00002324"/>
    </source>
</evidence>
<dbReference type="CDD" id="cd02165">
    <property type="entry name" value="NMNAT"/>
    <property type="match status" value="1"/>
</dbReference>
<dbReference type="PANTHER" id="PTHR39321:SF3">
    <property type="entry name" value="PHOSPHOPANTETHEINE ADENYLYLTRANSFERASE"/>
    <property type="match status" value="1"/>
</dbReference>
<evidence type="ECO:0000256" key="13">
    <source>
        <dbReference type="ARBA" id="ARBA00049417"/>
    </source>
</evidence>
<name>A0A2Z4LMT7_9BACT</name>
<dbReference type="GO" id="GO:0008803">
    <property type="term" value="F:bis(5'-nucleosyl)-tetraphosphatase (symmetrical) activity"/>
    <property type="evidence" value="ECO:0007669"/>
    <property type="project" value="UniProtKB-EC"/>
</dbReference>
<keyword evidence="4 14" id="KW-0808">Transferase</keyword>
<evidence type="ECO:0000256" key="12">
    <source>
        <dbReference type="ARBA" id="ARBA00048721"/>
    </source>
</evidence>
<keyword evidence="6" id="KW-0479">Metal-binding</keyword>
<keyword evidence="16" id="KW-1185">Reference proteome</keyword>
<dbReference type="GO" id="GO:0005524">
    <property type="term" value="F:ATP binding"/>
    <property type="evidence" value="ECO:0007669"/>
    <property type="project" value="UniProtKB-KW"/>
</dbReference>
<dbReference type="CDD" id="cd00077">
    <property type="entry name" value="HDc"/>
    <property type="match status" value="1"/>
</dbReference>
<comment type="catalytic activity">
    <reaction evidence="13">
        <text>P(1),P(4)-bis(5'-adenosyl) tetraphosphate + H2O = 2 ADP + 2 H(+)</text>
        <dbReference type="Rhea" id="RHEA:24252"/>
        <dbReference type="ChEBI" id="CHEBI:15377"/>
        <dbReference type="ChEBI" id="CHEBI:15378"/>
        <dbReference type="ChEBI" id="CHEBI:58141"/>
        <dbReference type="ChEBI" id="CHEBI:456216"/>
        <dbReference type="EC" id="3.6.1.41"/>
    </reaction>
</comment>
<dbReference type="InterPro" id="IPR014729">
    <property type="entry name" value="Rossmann-like_a/b/a_fold"/>
</dbReference>
<comment type="catalytic activity">
    <reaction evidence="12 14">
        <text>nicotinate beta-D-ribonucleotide + ATP + H(+) = deamido-NAD(+) + diphosphate</text>
        <dbReference type="Rhea" id="RHEA:22860"/>
        <dbReference type="ChEBI" id="CHEBI:15378"/>
        <dbReference type="ChEBI" id="CHEBI:30616"/>
        <dbReference type="ChEBI" id="CHEBI:33019"/>
        <dbReference type="ChEBI" id="CHEBI:57502"/>
        <dbReference type="ChEBI" id="CHEBI:58437"/>
        <dbReference type="EC" id="2.7.7.18"/>
    </reaction>
</comment>
<dbReference type="NCBIfam" id="NF005519">
    <property type="entry name" value="PRK07152.1"/>
    <property type="match status" value="1"/>
</dbReference>
<evidence type="ECO:0000256" key="11">
    <source>
        <dbReference type="ARBA" id="ARBA00023027"/>
    </source>
</evidence>
<evidence type="ECO:0000256" key="10">
    <source>
        <dbReference type="ARBA" id="ARBA00023004"/>
    </source>
</evidence>
<accession>A0A2Z4LMT7</accession>
<keyword evidence="11 14" id="KW-0520">NAD</keyword>
<sequence length="363" mass="42268">MRIGIFGGSFNPIHKGHILIAKEAIKELNLDKLLFIPAYQNPFKDLKDYVDVNHRIKMIEMVLEDKMEICDFEAKRKSKSYTIDTVNYLVQKYPNDELFLLLGSDNVPKLNKWEGIRDIASKTQIVIFNRGNTYSNINVKKFNIKRLNNKIYDFSSTAYRNGDLSLVEDCVQEYIGQNFLYINAIAKSMVDIPRYKHLNFTAEFAAKLAEKWNYPIKLAYQAGFMHDIAKQWGEEKSYAFLSKYGYSKANLPKYKLHQTCAYYFLRDVYKYPNQDVLNAIKIHTSLTNELTLLDKILFIADKICMGRAWAGIQKIRQLAFEDLDLALHQVVYECCIVYNKSLGVVIDDEQQKIYDLWSSKAIK</sequence>
<dbReference type="NCBIfam" id="TIGR00125">
    <property type="entry name" value="cyt_tran_rel"/>
    <property type="match status" value="1"/>
</dbReference>
<protein>
    <recommendedName>
        <fullName evidence="14">Probable nicotinate-nucleotide adenylyltransferase</fullName>
        <ecNumber evidence="14">2.7.7.18</ecNumber>
    </recommendedName>
    <alternativeName>
        <fullName evidence="14">Deamido-NAD(+) diphosphorylase</fullName>
    </alternativeName>
    <alternativeName>
        <fullName evidence="14">Deamido-NAD(+) pyrophosphorylase</fullName>
    </alternativeName>
    <alternativeName>
        <fullName evidence="14">Nicotinate mononucleotide adenylyltransferase</fullName>
        <shortName evidence="14">NaMN adenylyltransferase</shortName>
    </alternativeName>
</protein>
<dbReference type="InterPro" id="IPR004821">
    <property type="entry name" value="Cyt_trans-like"/>
</dbReference>
<dbReference type="EC" id="2.7.7.18" evidence="14"/>
<dbReference type="Gene3D" id="3.40.50.620">
    <property type="entry name" value="HUPs"/>
    <property type="match status" value="1"/>
</dbReference>
<evidence type="ECO:0000256" key="6">
    <source>
        <dbReference type="ARBA" id="ARBA00022723"/>
    </source>
</evidence>
<dbReference type="NCBIfam" id="TIGR00488">
    <property type="entry name" value="bis(5'-nucleosyl)-tetraphosphatase (symmetrical) YqeK"/>
    <property type="match status" value="1"/>
</dbReference>
<evidence type="ECO:0000256" key="4">
    <source>
        <dbReference type="ARBA" id="ARBA00022679"/>
    </source>
</evidence>
<dbReference type="UniPathway" id="UPA00253">
    <property type="reaction ID" value="UER00332"/>
</dbReference>
<comment type="similarity">
    <text evidence="14">Belongs to the NadD family.</text>
</comment>
<dbReference type="GO" id="GO:0004515">
    <property type="term" value="F:nicotinate-nucleotide adenylyltransferase activity"/>
    <property type="evidence" value="ECO:0007669"/>
    <property type="project" value="UniProtKB-UniRule"/>
</dbReference>
<keyword evidence="10" id="KW-0408">Iron</keyword>
<dbReference type="SUPFAM" id="SSF109604">
    <property type="entry name" value="HD-domain/PDEase-like"/>
    <property type="match status" value="1"/>
</dbReference>
<dbReference type="HAMAP" id="MF_00244">
    <property type="entry name" value="NaMN_adenylyltr"/>
    <property type="match status" value="1"/>
</dbReference>
<dbReference type="KEGG" id="mclo:DK849_01445"/>
<evidence type="ECO:0000256" key="2">
    <source>
        <dbReference type="ARBA" id="ARBA00005019"/>
    </source>
</evidence>
<dbReference type="Gene3D" id="1.10.3210.10">
    <property type="entry name" value="Hypothetical protein af1432"/>
    <property type="match status" value="1"/>
</dbReference>
<organism evidence="15 16">
    <name type="scientific">Metamycoplasma cloacale</name>
    <dbReference type="NCBI Taxonomy" id="92401"/>
    <lineage>
        <taxon>Bacteria</taxon>
        <taxon>Bacillati</taxon>
        <taxon>Mycoplasmatota</taxon>
        <taxon>Mycoplasmoidales</taxon>
        <taxon>Metamycoplasmataceae</taxon>
        <taxon>Metamycoplasma</taxon>
    </lineage>
</organism>
<evidence type="ECO:0000256" key="3">
    <source>
        <dbReference type="ARBA" id="ARBA00022642"/>
    </source>
</evidence>
<keyword evidence="5 14" id="KW-0548">Nucleotidyltransferase</keyword>
<evidence type="ECO:0000256" key="9">
    <source>
        <dbReference type="ARBA" id="ARBA00022840"/>
    </source>
</evidence>
<comment type="pathway">
    <text evidence="2 14">Cofactor biosynthesis; NAD(+) biosynthesis; deamido-NAD(+) from nicotinate D-ribonucleotide: step 1/1.</text>
</comment>
<dbReference type="Proteomes" id="UP000249865">
    <property type="component" value="Chromosome"/>
</dbReference>
<dbReference type="Pfam" id="PF01966">
    <property type="entry name" value="HD"/>
    <property type="match status" value="1"/>
</dbReference>
<evidence type="ECO:0000256" key="14">
    <source>
        <dbReference type="HAMAP-Rule" id="MF_00244"/>
    </source>
</evidence>
<reference evidence="16" key="1">
    <citation type="submission" date="2018-06" db="EMBL/GenBank/DDBJ databases">
        <title>Complete genome sequences of Mycoplasma anatis, M. anseris and M. cloacale type strains.</title>
        <authorList>
            <person name="Grozner D."/>
            <person name="Forro B."/>
            <person name="Sulyok K.M."/>
            <person name="Marton S."/>
            <person name="Kreizinger Z."/>
            <person name="Banyai K."/>
            <person name="Gyuranecz M."/>
        </authorList>
    </citation>
    <scope>NUCLEOTIDE SEQUENCE [LARGE SCALE GENOMIC DNA]</scope>
    <source>
        <strain evidence="16">NCTC 10199</strain>
    </source>
</reference>
<keyword evidence="9 14" id="KW-0067">ATP-binding</keyword>